<comment type="caution">
    <text evidence="1">The sequence shown here is derived from an EMBL/GenBank/DDBJ whole genome shotgun (WGS) entry which is preliminary data.</text>
</comment>
<protein>
    <submittedName>
        <fullName evidence="1">Uncharacterized protein</fullName>
    </submittedName>
</protein>
<keyword evidence="2" id="KW-1185">Reference proteome</keyword>
<sequence length="96" mass="10625">MPEARTDQLGVSQGIVRDQHAVPQCLPSAPAYRFGSSTRAHSFMLMAGAIGSPPLVLRKLGSKQRPDRRSKRSRTIEIKKCLISDVDFQGSYSRQP</sequence>
<name>A0A109JGC9_9BRAD</name>
<dbReference type="AlphaFoldDB" id="A0A109JGC9"/>
<reference evidence="1 2" key="1">
    <citation type="submission" date="2015-11" db="EMBL/GenBank/DDBJ databases">
        <title>Draft Genome Sequence of the Strain BR 10303 (Bradyrhizobium sp.) isolated from nodules of Centrolobium paraense.</title>
        <authorList>
            <person name="Zelli J.E."/>
            <person name="Simoes-Araujo J.L."/>
            <person name="Barauna A.C."/>
            <person name="Silva K."/>
        </authorList>
    </citation>
    <scope>NUCLEOTIDE SEQUENCE [LARGE SCALE GENOMIC DNA]</scope>
    <source>
        <strain evidence="1 2">BR 10303</strain>
    </source>
</reference>
<dbReference type="Proteomes" id="UP000057737">
    <property type="component" value="Unassembled WGS sequence"/>
</dbReference>
<organism evidence="1 2">
    <name type="scientific">Bradyrhizobium macuxiense</name>
    <dbReference type="NCBI Taxonomy" id="1755647"/>
    <lineage>
        <taxon>Bacteria</taxon>
        <taxon>Pseudomonadati</taxon>
        <taxon>Pseudomonadota</taxon>
        <taxon>Alphaproteobacteria</taxon>
        <taxon>Hyphomicrobiales</taxon>
        <taxon>Nitrobacteraceae</taxon>
        <taxon>Bradyrhizobium</taxon>
    </lineage>
</organism>
<accession>A0A109JGC9</accession>
<gene>
    <name evidence="1" type="ORF">AS156_18170</name>
</gene>
<dbReference type="EMBL" id="LNCU01000107">
    <property type="protein sequence ID" value="KWV48408.1"/>
    <property type="molecule type" value="Genomic_DNA"/>
</dbReference>
<evidence type="ECO:0000313" key="1">
    <source>
        <dbReference type="EMBL" id="KWV48408.1"/>
    </source>
</evidence>
<proteinExistence type="predicted"/>
<evidence type="ECO:0000313" key="2">
    <source>
        <dbReference type="Proteomes" id="UP000057737"/>
    </source>
</evidence>